<evidence type="ECO:0000313" key="6">
    <source>
        <dbReference type="EMBL" id="CAK0897847.1"/>
    </source>
</evidence>
<dbReference type="InterPro" id="IPR004294">
    <property type="entry name" value="Carotenoid_Oase"/>
</dbReference>
<accession>A0ABN9XHM3</accession>
<keyword evidence="5" id="KW-0408">Iron</keyword>
<dbReference type="Proteomes" id="UP001189429">
    <property type="component" value="Unassembled WGS sequence"/>
</dbReference>
<gene>
    <name evidence="6" type="ORF">PCOR1329_LOCUS75901</name>
</gene>
<protein>
    <recommendedName>
        <fullName evidence="8">Amine oxidase</fullName>
    </recommendedName>
</protein>
<dbReference type="PANTHER" id="PTHR10543">
    <property type="entry name" value="BETA-CAROTENE DIOXYGENASE"/>
    <property type="match status" value="1"/>
</dbReference>
<dbReference type="PANTHER" id="PTHR10543:SF24">
    <property type="entry name" value="CAROTENOID ISOMEROOXYGENASE"/>
    <property type="match status" value="1"/>
</dbReference>
<evidence type="ECO:0000256" key="3">
    <source>
        <dbReference type="ARBA" id="ARBA00022723"/>
    </source>
</evidence>
<keyword evidence="4" id="KW-0560">Oxidoreductase</keyword>
<proteinExistence type="inferred from homology"/>
<evidence type="ECO:0000256" key="5">
    <source>
        <dbReference type="ARBA" id="ARBA00023004"/>
    </source>
</evidence>
<comment type="similarity">
    <text evidence="2">Belongs to the carotenoid oxygenase family.</text>
</comment>
<evidence type="ECO:0008006" key="8">
    <source>
        <dbReference type="Google" id="ProtNLM"/>
    </source>
</evidence>
<keyword evidence="7" id="KW-1185">Reference proteome</keyword>
<evidence type="ECO:0000256" key="2">
    <source>
        <dbReference type="ARBA" id="ARBA00006787"/>
    </source>
</evidence>
<dbReference type="EMBL" id="CAUYUJ010020392">
    <property type="protein sequence ID" value="CAK0897847.1"/>
    <property type="molecule type" value="Genomic_DNA"/>
</dbReference>
<evidence type="ECO:0000313" key="7">
    <source>
        <dbReference type="Proteomes" id="UP001189429"/>
    </source>
</evidence>
<comment type="cofactor">
    <cofactor evidence="1">
        <name>Fe(2+)</name>
        <dbReference type="ChEBI" id="CHEBI:29033"/>
    </cofactor>
</comment>
<name>A0ABN9XHM3_9DINO</name>
<evidence type="ECO:0000256" key="1">
    <source>
        <dbReference type="ARBA" id="ARBA00001954"/>
    </source>
</evidence>
<evidence type="ECO:0000256" key="4">
    <source>
        <dbReference type="ARBA" id="ARBA00023002"/>
    </source>
</evidence>
<reference evidence="6" key="1">
    <citation type="submission" date="2023-10" db="EMBL/GenBank/DDBJ databases">
        <authorList>
            <person name="Chen Y."/>
            <person name="Shah S."/>
            <person name="Dougan E. K."/>
            <person name="Thang M."/>
            <person name="Chan C."/>
        </authorList>
    </citation>
    <scope>NUCLEOTIDE SEQUENCE [LARGE SCALE GENOMIC DNA]</scope>
</reference>
<sequence length="241" mass="27429">MEKAVWEEEGKNSLDQLSPTGWWDYTHTVNSFEVPEKSEVVIDLATTAFNVFSADLSTKDELNKSMRDACYKHDVPCINIVKRFHIPLGSGDIRIEVISDPTAKTDFTKMNYNYHGEKHCFYWGVEWFGDKKSKAYMSIVKYELCEGQDIVATKRSWHKDNWYPSEAIMINNPDPNAAEDDGVLTFIALEGASEQTYFITLNASTMEEISMAGPYAPVAFTTHAQWFQNMVPPRLSEAIVV</sequence>
<keyword evidence="3" id="KW-0479">Metal-binding</keyword>
<organism evidence="6 7">
    <name type="scientific">Prorocentrum cordatum</name>
    <dbReference type="NCBI Taxonomy" id="2364126"/>
    <lineage>
        <taxon>Eukaryota</taxon>
        <taxon>Sar</taxon>
        <taxon>Alveolata</taxon>
        <taxon>Dinophyceae</taxon>
        <taxon>Prorocentrales</taxon>
        <taxon>Prorocentraceae</taxon>
        <taxon>Prorocentrum</taxon>
    </lineage>
</organism>
<dbReference type="Pfam" id="PF03055">
    <property type="entry name" value="RPE65"/>
    <property type="match status" value="1"/>
</dbReference>
<comment type="caution">
    <text evidence="6">The sequence shown here is derived from an EMBL/GenBank/DDBJ whole genome shotgun (WGS) entry which is preliminary data.</text>
</comment>